<protein>
    <recommendedName>
        <fullName evidence="1">MOSC domain-containing protein</fullName>
    </recommendedName>
</protein>
<gene>
    <name evidence="2" type="ORF">DFR70_11991</name>
</gene>
<dbReference type="Pfam" id="PF03476">
    <property type="entry name" value="MOSC_N"/>
    <property type="match status" value="1"/>
</dbReference>
<dbReference type="Proteomes" id="UP000247569">
    <property type="component" value="Unassembled WGS sequence"/>
</dbReference>
<dbReference type="InterPro" id="IPR011037">
    <property type="entry name" value="Pyrv_Knase-like_insert_dom_sf"/>
</dbReference>
<sequence>MSQPGCVPQVVGRIAEIRRFPVKSTAGESLSVAEIDGRGLQFDRRWAAYTADGGIASGKTTRRFRRVTGLLRWRSAVDVPSGLAYLWDCDDRQYEVGDPLADKALTEAFNQPLAVRTESAVEHHDESGVHIVTTSSIRRVEQLIGAAFDPHRSRANLLIETDGIAFLEDSWSGALLWIGPSVVLRLGVAMPRCVMIDQPQTGAYLTVPALKPLGREHNMSLGLKAEVVRTGTVSVGDAVRLGQIPGG</sequence>
<dbReference type="PROSITE" id="PS51340">
    <property type="entry name" value="MOSC"/>
    <property type="match status" value="1"/>
</dbReference>
<dbReference type="GO" id="GO:0030170">
    <property type="term" value="F:pyridoxal phosphate binding"/>
    <property type="evidence" value="ECO:0007669"/>
    <property type="project" value="InterPro"/>
</dbReference>
<dbReference type="SUPFAM" id="SSF50800">
    <property type="entry name" value="PK beta-barrel domain-like"/>
    <property type="match status" value="1"/>
</dbReference>
<dbReference type="InterPro" id="IPR005303">
    <property type="entry name" value="MOCOS_middle"/>
</dbReference>
<comment type="caution">
    <text evidence="2">The sequence shown here is derived from an EMBL/GenBank/DDBJ whole genome shotgun (WGS) entry which is preliminary data.</text>
</comment>
<dbReference type="OrthoDB" id="9793178at2"/>
<dbReference type="InterPro" id="IPR005302">
    <property type="entry name" value="MoCF_Sase_C"/>
</dbReference>
<evidence type="ECO:0000259" key="1">
    <source>
        <dbReference type="PROSITE" id="PS51340"/>
    </source>
</evidence>
<evidence type="ECO:0000313" key="2">
    <source>
        <dbReference type="EMBL" id="PXX56539.1"/>
    </source>
</evidence>
<accession>A0A318JUB6</accession>
<dbReference type="GO" id="GO:0030151">
    <property type="term" value="F:molybdenum ion binding"/>
    <property type="evidence" value="ECO:0007669"/>
    <property type="project" value="InterPro"/>
</dbReference>
<proteinExistence type="predicted"/>
<evidence type="ECO:0000313" key="3">
    <source>
        <dbReference type="Proteomes" id="UP000247569"/>
    </source>
</evidence>
<reference evidence="2 3" key="1">
    <citation type="submission" date="2018-05" db="EMBL/GenBank/DDBJ databases">
        <title>Genomic Encyclopedia of Type Strains, Phase IV (KMG-IV): sequencing the most valuable type-strain genomes for metagenomic binning, comparative biology and taxonomic classification.</title>
        <authorList>
            <person name="Goeker M."/>
        </authorList>
    </citation>
    <scope>NUCLEOTIDE SEQUENCE [LARGE SCALE GENOMIC DNA]</scope>
    <source>
        <strain evidence="2 3">DSM 44704</strain>
    </source>
</reference>
<dbReference type="EMBL" id="QJKF01000019">
    <property type="protein sequence ID" value="PXX56539.1"/>
    <property type="molecule type" value="Genomic_DNA"/>
</dbReference>
<dbReference type="AlphaFoldDB" id="A0A318JUB6"/>
<dbReference type="GO" id="GO:0003824">
    <property type="term" value="F:catalytic activity"/>
    <property type="evidence" value="ECO:0007669"/>
    <property type="project" value="InterPro"/>
</dbReference>
<dbReference type="Pfam" id="PF03473">
    <property type="entry name" value="MOSC"/>
    <property type="match status" value="1"/>
</dbReference>
<feature type="domain" description="MOSC" evidence="1">
    <location>
        <begin position="98"/>
        <end position="242"/>
    </location>
</feature>
<organism evidence="2 3">
    <name type="scientific">Nocardia tenerifensis</name>
    <dbReference type="NCBI Taxonomy" id="228006"/>
    <lineage>
        <taxon>Bacteria</taxon>
        <taxon>Bacillati</taxon>
        <taxon>Actinomycetota</taxon>
        <taxon>Actinomycetes</taxon>
        <taxon>Mycobacteriales</taxon>
        <taxon>Nocardiaceae</taxon>
        <taxon>Nocardia</taxon>
    </lineage>
</organism>
<dbReference type="Gene3D" id="2.40.33.20">
    <property type="entry name" value="PK beta-barrel domain-like"/>
    <property type="match status" value="1"/>
</dbReference>
<name>A0A318JUB6_9NOCA</name>
<keyword evidence="3" id="KW-1185">Reference proteome</keyword>
<dbReference type="RefSeq" id="WP_083894403.1">
    <property type="nucleotide sequence ID" value="NZ_QJKF01000019.1"/>
</dbReference>